<keyword evidence="2" id="KW-0472">Membrane</keyword>
<evidence type="ECO:0000256" key="1">
    <source>
        <dbReference type="ARBA" id="ARBA00022679"/>
    </source>
</evidence>
<evidence type="ECO:0000259" key="3">
    <source>
        <dbReference type="PROSITE" id="PS51186"/>
    </source>
</evidence>
<dbReference type="AlphaFoldDB" id="A0A7L4GY14"/>
<dbReference type="PANTHER" id="PTHR13947:SF58">
    <property type="entry name" value="8B (PUTATIVE,_PSEUDO-RELATED"/>
    <property type="match status" value="1"/>
</dbReference>
<reference evidence="4 5" key="1">
    <citation type="submission" date="2020-02" db="EMBL/GenBank/DDBJ databases">
        <title>Bird 10,000 Genomes (B10K) Project - Family phase.</title>
        <authorList>
            <person name="Zhang G."/>
        </authorList>
    </citation>
    <scope>NUCLEOTIDE SEQUENCE [LARGE SCALE GENOMIC DNA]</scope>
    <source>
        <strain evidence="4">B10K-DU-001-40</strain>
        <tissue evidence="4">Muscle</tissue>
    </source>
</reference>
<accession>A0A7L4GY14</accession>
<dbReference type="EMBL" id="VZTK01018589">
    <property type="protein sequence ID" value="NXX18007.1"/>
    <property type="molecule type" value="Genomic_DNA"/>
</dbReference>
<dbReference type="Proteomes" id="UP000584326">
    <property type="component" value="Unassembled WGS sequence"/>
</dbReference>
<proteinExistence type="predicted"/>
<protein>
    <submittedName>
        <fullName evidence="4">NT8F2 acetyltransferase</fullName>
    </submittedName>
</protein>
<keyword evidence="1 4" id="KW-0808">Transferase</keyword>
<dbReference type="Pfam" id="PF00583">
    <property type="entry name" value="Acetyltransf_1"/>
    <property type="match status" value="1"/>
</dbReference>
<dbReference type="GO" id="GO:0008080">
    <property type="term" value="F:N-acetyltransferase activity"/>
    <property type="evidence" value="ECO:0007669"/>
    <property type="project" value="InterPro"/>
</dbReference>
<keyword evidence="2" id="KW-0812">Transmembrane</keyword>
<dbReference type="SUPFAM" id="SSF55729">
    <property type="entry name" value="Acyl-CoA N-acyltransferases (Nat)"/>
    <property type="match status" value="1"/>
</dbReference>
<feature type="domain" description="N-acetyltransferase" evidence="3">
    <location>
        <begin position="64"/>
        <end position="220"/>
    </location>
</feature>
<comment type="caution">
    <text evidence="4">The sequence shown here is derived from an EMBL/GenBank/DDBJ whole genome shotgun (WGS) entry which is preliminary data.</text>
</comment>
<sequence length="226" mass="24769">MASYRIRQYRDQDYDDVRTLFARGILEHAPAGYRHILRTARAQLGLLALFVAVRVAVGYWVLGLGVVALALVAVWLVVRSISTSYVQQALSTDLYDIRDSYLRAPDSCFWVAEAGGAVVGMVAVAPPDDPAERGVALELKRMSVSKDYRGRGISKALCGEVLRFTRARGYGAVVLSTSMVQVAAQRLYEGQGFRRVGTSSPSLLGSLLCFQIFQYRCDLPGRTAAP</sequence>
<evidence type="ECO:0000256" key="2">
    <source>
        <dbReference type="SAM" id="Phobius"/>
    </source>
</evidence>
<name>A0A7L4GY14_PODST</name>
<dbReference type="InterPro" id="IPR050769">
    <property type="entry name" value="NAT_camello-type"/>
</dbReference>
<dbReference type="InterPro" id="IPR000182">
    <property type="entry name" value="GNAT_dom"/>
</dbReference>
<organism evidence="4 5">
    <name type="scientific">Podargus strigoides</name>
    <name type="common">Tawny frogmouth</name>
    <name type="synonym">Caprimulgus strigoides</name>
    <dbReference type="NCBI Taxonomy" id="8905"/>
    <lineage>
        <taxon>Eukaryota</taxon>
        <taxon>Metazoa</taxon>
        <taxon>Chordata</taxon>
        <taxon>Craniata</taxon>
        <taxon>Vertebrata</taxon>
        <taxon>Euteleostomi</taxon>
        <taxon>Archelosauria</taxon>
        <taxon>Archosauria</taxon>
        <taxon>Dinosauria</taxon>
        <taxon>Saurischia</taxon>
        <taxon>Theropoda</taxon>
        <taxon>Coelurosauria</taxon>
        <taxon>Aves</taxon>
        <taxon>Neognathae</taxon>
        <taxon>Neoaves</taxon>
        <taxon>Strisores</taxon>
        <taxon>Caprimulgiformes</taxon>
        <taxon>Podargidae</taxon>
        <taxon>Podargus</taxon>
    </lineage>
</organism>
<evidence type="ECO:0000313" key="4">
    <source>
        <dbReference type="EMBL" id="NXX18007.1"/>
    </source>
</evidence>
<keyword evidence="5" id="KW-1185">Reference proteome</keyword>
<gene>
    <name evidence="4" type="primary">Nat8f2</name>
    <name evidence="4" type="ORF">PODSTR_R14686</name>
</gene>
<dbReference type="InterPro" id="IPR016181">
    <property type="entry name" value="Acyl_CoA_acyltransferase"/>
</dbReference>
<dbReference type="OrthoDB" id="41532at2759"/>
<dbReference type="CDD" id="cd04301">
    <property type="entry name" value="NAT_SF"/>
    <property type="match status" value="1"/>
</dbReference>
<feature type="non-terminal residue" evidence="4">
    <location>
        <position position="1"/>
    </location>
</feature>
<feature type="transmembrane region" description="Helical" evidence="2">
    <location>
        <begin position="44"/>
        <end position="77"/>
    </location>
</feature>
<evidence type="ECO:0000313" key="5">
    <source>
        <dbReference type="Proteomes" id="UP000584326"/>
    </source>
</evidence>
<keyword evidence="2" id="KW-1133">Transmembrane helix</keyword>
<dbReference type="PROSITE" id="PS51186">
    <property type="entry name" value="GNAT"/>
    <property type="match status" value="1"/>
</dbReference>
<dbReference type="PANTHER" id="PTHR13947">
    <property type="entry name" value="GNAT FAMILY N-ACETYLTRANSFERASE"/>
    <property type="match status" value="1"/>
</dbReference>
<dbReference type="Gene3D" id="3.40.630.30">
    <property type="match status" value="1"/>
</dbReference>
<feature type="non-terminal residue" evidence="4">
    <location>
        <position position="226"/>
    </location>
</feature>